<dbReference type="AlphaFoldDB" id="A0A9P7BJ35"/>
<organism evidence="2 3">
    <name type="scientific">Rhizopus oryzae</name>
    <name type="common">Mucormycosis agent</name>
    <name type="synonym">Rhizopus arrhizus var. delemar</name>
    <dbReference type="NCBI Taxonomy" id="64495"/>
    <lineage>
        <taxon>Eukaryota</taxon>
        <taxon>Fungi</taxon>
        <taxon>Fungi incertae sedis</taxon>
        <taxon>Mucoromycota</taxon>
        <taxon>Mucoromycotina</taxon>
        <taxon>Mucoromycetes</taxon>
        <taxon>Mucorales</taxon>
        <taxon>Mucorineae</taxon>
        <taxon>Rhizopodaceae</taxon>
        <taxon>Rhizopus</taxon>
    </lineage>
</organism>
<keyword evidence="3" id="KW-1185">Reference proteome</keyword>
<evidence type="ECO:0000259" key="1">
    <source>
        <dbReference type="Pfam" id="PF00535"/>
    </source>
</evidence>
<dbReference type="EMBL" id="JAANQT010011550">
    <property type="protein sequence ID" value="KAG1274260.1"/>
    <property type="molecule type" value="Genomic_DNA"/>
</dbReference>
<gene>
    <name evidence="2" type="ORF">G6F64_015168</name>
</gene>
<dbReference type="Pfam" id="PF00535">
    <property type="entry name" value="Glycos_transf_2"/>
    <property type="match status" value="1"/>
</dbReference>
<dbReference type="SUPFAM" id="SSF53448">
    <property type="entry name" value="Nucleotide-diphospho-sugar transferases"/>
    <property type="match status" value="1"/>
</dbReference>
<dbReference type="Gene3D" id="3.90.550.10">
    <property type="entry name" value="Spore Coat Polysaccharide Biosynthesis Protein SpsA, Chain A"/>
    <property type="match status" value="1"/>
</dbReference>
<proteinExistence type="predicted"/>
<reference evidence="2" key="1">
    <citation type="journal article" date="2020" name="Microb. Genom.">
        <title>Genetic diversity of clinical and environmental Mucorales isolates obtained from an investigation of mucormycosis cases among solid organ transplant recipients.</title>
        <authorList>
            <person name="Nguyen M.H."/>
            <person name="Kaul D."/>
            <person name="Muto C."/>
            <person name="Cheng S.J."/>
            <person name="Richter R.A."/>
            <person name="Bruno V.M."/>
            <person name="Liu G."/>
            <person name="Beyhan S."/>
            <person name="Sundermann A.J."/>
            <person name="Mounaud S."/>
            <person name="Pasculle A.W."/>
            <person name="Nierman W.C."/>
            <person name="Driscoll E."/>
            <person name="Cumbie R."/>
            <person name="Clancy C.J."/>
            <person name="Dupont C.L."/>
        </authorList>
    </citation>
    <scope>NUCLEOTIDE SEQUENCE</scope>
    <source>
        <strain evidence="2">GL11</strain>
    </source>
</reference>
<dbReference type="InterPro" id="IPR029044">
    <property type="entry name" value="Nucleotide-diphossugar_trans"/>
</dbReference>
<feature type="domain" description="Glycosyltransferase 2-like" evidence="1">
    <location>
        <begin position="9"/>
        <end position="50"/>
    </location>
</feature>
<protein>
    <recommendedName>
        <fullName evidence="1">Glycosyltransferase 2-like domain-containing protein</fullName>
    </recommendedName>
</protein>
<evidence type="ECO:0000313" key="2">
    <source>
        <dbReference type="EMBL" id="KAG1274260.1"/>
    </source>
</evidence>
<evidence type="ECO:0000313" key="3">
    <source>
        <dbReference type="Proteomes" id="UP000716291"/>
    </source>
</evidence>
<accession>A0A9P7BJ35</accession>
<comment type="caution">
    <text evidence="2">The sequence shown here is derived from an EMBL/GenBank/DDBJ whole genome shotgun (WGS) entry which is preliminary data.</text>
</comment>
<sequence length="101" mass="10946">MVDHPFATLLIPCHNESENLDDTLGAALAPRYPADYEVIAIDDGSSDDTGSARPLSAFSAKRPLSRVKNGLLPNHAVLLIWLYSTSPKASTLSFRRKVPLA</sequence>
<dbReference type="InterPro" id="IPR001173">
    <property type="entry name" value="Glyco_trans_2-like"/>
</dbReference>
<name>A0A9P7BJ35_RHIOR</name>
<dbReference type="Proteomes" id="UP000716291">
    <property type="component" value="Unassembled WGS sequence"/>
</dbReference>